<feature type="domain" description="XdhC- CoxI" evidence="1">
    <location>
        <begin position="15"/>
        <end position="80"/>
    </location>
</feature>
<proteinExistence type="predicted"/>
<protein>
    <submittedName>
        <fullName evidence="3">Xanthine dehydrogenase accessory factor</fullName>
    </submittedName>
</protein>
<dbReference type="InterPro" id="IPR027051">
    <property type="entry name" value="XdhC_Rossmann_dom"/>
</dbReference>
<dbReference type="PANTHER" id="PTHR30388">
    <property type="entry name" value="ALDEHYDE OXIDOREDUCTASE MOLYBDENUM COFACTOR ASSEMBLY PROTEIN"/>
    <property type="match status" value="1"/>
</dbReference>
<sequence>MSYAEDILSLAQNMREKGSPFVLATVVRALASTCAKPGAKAIILPNGTFSEGWIGSGCTRGAVLKAAKDALEDGQSRLISVEPGDLLAKRGVAPGEERDGVHYAKNSCPSRGCMDIFVEPMLPRPEMFVCGSSPVAVATAELAAKLGFAVTACVPASDQEAFPEVEKRIEGYELPPTSPGERFIVVSTQGRGDDAALQGALAVDADYVAFIASSRKAEALKAKLQERGLPADKLGRLRAPAGIDIHAVTPEEIALSVLAEIVAFRRSQLKGHAHEA</sequence>
<feature type="domain" description="XdhC Rossmann" evidence="2">
    <location>
        <begin position="127"/>
        <end position="261"/>
    </location>
</feature>
<dbReference type="EMBL" id="QUMO01000001">
    <property type="protein sequence ID" value="REF89149.1"/>
    <property type="molecule type" value="Genomic_DNA"/>
</dbReference>
<dbReference type="Proteomes" id="UP000256900">
    <property type="component" value="Unassembled WGS sequence"/>
</dbReference>
<dbReference type="Pfam" id="PF13478">
    <property type="entry name" value="XdhC_C"/>
    <property type="match status" value="1"/>
</dbReference>
<evidence type="ECO:0000259" key="2">
    <source>
        <dbReference type="Pfam" id="PF13478"/>
    </source>
</evidence>
<dbReference type="RefSeq" id="WP_115834957.1">
    <property type="nucleotide sequence ID" value="NZ_CP025086.1"/>
</dbReference>
<dbReference type="Pfam" id="PF02625">
    <property type="entry name" value="XdhC_CoxI"/>
    <property type="match status" value="1"/>
</dbReference>
<keyword evidence="4" id="KW-1185">Reference proteome</keyword>
<name>A0A3D9Z6I6_9HYPH</name>
<evidence type="ECO:0000313" key="4">
    <source>
        <dbReference type="Proteomes" id="UP000256900"/>
    </source>
</evidence>
<evidence type="ECO:0000313" key="3">
    <source>
        <dbReference type="EMBL" id="REF89149.1"/>
    </source>
</evidence>
<dbReference type="Gene3D" id="3.40.50.720">
    <property type="entry name" value="NAD(P)-binding Rossmann-like Domain"/>
    <property type="match status" value="1"/>
</dbReference>
<comment type="caution">
    <text evidence="3">The sequence shown here is derived from an EMBL/GenBank/DDBJ whole genome shotgun (WGS) entry which is preliminary data.</text>
</comment>
<dbReference type="PANTHER" id="PTHR30388:SF6">
    <property type="entry name" value="XANTHINE DEHYDROGENASE SUBUNIT A-RELATED"/>
    <property type="match status" value="1"/>
</dbReference>
<reference evidence="3 4" key="1">
    <citation type="submission" date="2018-08" db="EMBL/GenBank/DDBJ databases">
        <title>Genomic Encyclopedia of Type Strains, Phase IV (KMG-IV): sequencing the most valuable type-strain genomes for metagenomic binning, comparative biology and taxonomic classification.</title>
        <authorList>
            <person name="Goeker M."/>
        </authorList>
    </citation>
    <scope>NUCLEOTIDE SEQUENCE [LARGE SCALE GENOMIC DNA]</scope>
    <source>
        <strain evidence="3 4">BW863</strain>
    </source>
</reference>
<accession>A0A3D9Z6I6</accession>
<dbReference type="InterPro" id="IPR003777">
    <property type="entry name" value="XdhC_CoxI"/>
</dbReference>
<dbReference type="InterPro" id="IPR052698">
    <property type="entry name" value="MoCofactor_Util/Proc"/>
</dbReference>
<dbReference type="OrthoDB" id="5242066at2"/>
<dbReference type="AlphaFoldDB" id="A0A3D9Z6I6"/>
<gene>
    <name evidence="3" type="ORF">DES32_0364</name>
</gene>
<organism evidence="3 4">
    <name type="scientific">Methylovirgula ligni</name>
    <dbReference type="NCBI Taxonomy" id="569860"/>
    <lineage>
        <taxon>Bacteria</taxon>
        <taxon>Pseudomonadati</taxon>
        <taxon>Pseudomonadota</taxon>
        <taxon>Alphaproteobacteria</taxon>
        <taxon>Hyphomicrobiales</taxon>
        <taxon>Beijerinckiaceae</taxon>
        <taxon>Methylovirgula</taxon>
    </lineage>
</organism>
<evidence type="ECO:0000259" key="1">
    <source>
        <dbReference type="Pfam" id="PF02625"/>
    </source>
</evidence>